<dbReference type="PANTHER" id="PTHR43035:SF4">
    <property type="entry name" value="NITROREDUCTASE FAMILY PROTEIN (AFU_ORTHOLOGUE AFUA_3G03530)"/>
    <property type="match status" value="1"/>
</dbReference>
<sequence length="207" mass="23329">MSKGSASLLAALANRRSYYALRRESPIPDSKIQSILGSIMHKTPSAFNSQTTRTILLLLNQEHEKLWNITKDVLLARIGPERFKPTGAKLDGFKAAYGTVLFYEDQPVIEDLKAKFPLYAENFEPWSEHTSGMHQLMAWVALEEEGFGANLQHYNPIIDEKVAANWNVPASWKLRAQLVFGVPEGERPAEKEKKELGEVMKVYGAKI</sequence>
<keyword evidence="9" id="KW-1185">Reference proteome</keyword>
<dbReference type="InterPro" id="IPR000415">
    <property type="entry name" value="Nitroreductase-like"/>
</dbReference>
<dbReference type="InterPro" id="IPR029479">
    <property type="entry name" value="Nitroreductase"/>
</dbReference>
<dbReference type="SUPFAM" id="SSF55469">
    <property type="entry name" value="FMN-dependent nitroreductase-like"/>
    <property type="match status" value="1"/>
</dbReference>
<dbReference type="Proteomes" id="UP000326799">
    <property type="component" value="Unassembled WGS sequence"/>
</dbReference>
<evidence type="ECO:0000256" key="4">
    <source>
        <dbReference type="ARBA" id="ARBA00022490"/>
    </source>
</evidence>
<comment type="subcellular location">
    <subcellularLocation>
        <location evidence="2">Cytoplasm</location>
    </subcellularLocation>
    <subcellularLocation>
        <location evidence="1">Nucleus</location>
    </subcellularLocation>
</comment>
<protein>
    <submittedName>
        <fullName evidence="8">Nitroreductase-like protein</fullName>
    </submittedName>
</protein>
<name>A0A5N6FB11_9EURO</name>
<dbReference type="GO" id="GO:0016491">
    <property type="term" value="F:oxidoreductase activity"/>
    <property type="evidence" value="ECO:0007669"/>
    <property type="project" value="UniProtKB-KW"/>
</dbReference>
<evidence type="ECO:0000256" key="5">
    <source>
        <dbReference type="ARBA" id="ARBA00023002"/>
    </source>
</evidence>
<dbReference type="CDD" id="cd02140">
    <property type="entry name" value="Frm2-like"/>
    <property type="match status" value="1"/>
</dbReference>
<comment type="similarity">
    <text evidence="3">Belongs to the nitroreductase family.</text>
</comment>
<dbReference type="Gene3D" id="3.40.109.10">
    <property type="entry name" value="NADH Oxidase"/>
    <property type="match status" value="1"/>
</dbReference>
<dbReference type="PANTHER" id="PTHR43035">
    <property type="entry name" value="FATTY ACID REPRESSION MUTANT PROTEIN 2-RELATED"/>
    <property type="match status" value="1"/>
</dbReference>
<dbReference type="EMBL" id="ML733391">
    <property type="protein sequence ID" value="KAB8226305.1"/>
    <property type="molecule type" value="Genomic_DNA"/>
</dbReference>
<proteinExistence type="inferred from homology"/>
<evidence type="ECO:0000256" key="6">
    <source>
        <dbReference type="ARBA" id="ARBA00023242"/>
    </source>
</evidence>
<dbReference type="GO" id="GO:0005737">
    <property type="term" value="C:cytoplasm"/>
    <property type="evidence" value="ECO:0007669"/>
    <property type="project" value="UniProtKB-SubCell"/>
</dbReference>
<keyword evidence="5" id="KW-0560">Oxidoreductase</keyword>
<accession>A0A5N6FB11</accession>
<evidence type="ECO:0000313" key="9">
    <source>
        <dbReference type="Proteomes" id="UP000326799"/>
    </source>
</evidence>
<evidence type="ECO:0000256" key="2">
    <source>
        <dbReference type="ARBA" id="ARBA00004496"/>
    </source>
</evidence>
<dbReference type="FunFam" id="3.40.109.10:FF:000001">
    <property type="entry name" value="Nitroreductase family"/>
    <property type="match status" value="1"/>
</dbReference>
<dbReference type="AlphaFoldDB" id="A0A5N6FB11"/>
<dbReference type="Pfam" id="PF00881">
    <property type="entry name" value="Nitroreductase"/>
    <property type="match status" value="1"/>
</dbReference>
<reference evidence="8 9" key="1">
    <citation type="submission" date="2019-04" db="EMBL/GenBank/DDBJ databases">
        <title>Fungal friends and foes A comparative genomics study of 23 Aspergillus species from section Flavi.</title>
        <authorList>
            <consortium name="DOE Joint Genome Institute"/>
            <person name="Kjaerbolling I."/>
            <person name="Vesth T.C."/>
            <person name="Frisvad J.C."/>
            <person name="Nybo J.L."/>
            <person name="Theobald S."/>
            <person name="Kildgaard S."/>
            <person name="Petersen T.I."/>
            <person name="Kuo A."/>
            <person name="Sato A."/>
            <person name="Lyhne E.K."/>
            <person name="Kogle M.E."/>
            <person name="Wiebenga A."/>
            <person name="Kun R.S."/>
            <person name="Lubbers R.J."/>
            <person name="Makela M.R."/>
            <person name="Barry K."/>
            <person name="Chovatia M."/>
            <person name="Clum A."/>
            <person name="Daum C."/>
            <person name="Haridas S."/>
            <person name="He G."/>
            <person name="LaButti K."/>
            <person name="Lipzen A."/>
            <person name="Mondo S."/>
            <person name="Pangilinan J."/>
            <person name="Riley R."/>
            <person name="Salamov A."/>
            <person name="Simmons B.A."/>
            <person name="Magnuson J.K."/>
            <person name="Henrissat B."/>
            <person name="Mortensen U.H."/>
            <person name="Larsen T.O."/>
            <person name="De vries R.P."/>
            <person name="Grigoriev I.V."/>
            <person name="Machida M."/>
            <person name="Baker S.E."/>
            <person name="Andersen M.R."/>
        </authorList>
    </citation>
    <scope>NUCLEOTIDE SEQUENCE [LARGE SCALE GENOMIC DNA]</scope>
    <source>
        <strain evidence="8 9">CBS 126849</strain>
    </source>
</reference>
<evidence type="ECO:0000256" key="3">
    <source>
        <dbReference type="ARBA" id="ARBA00007118"/>
    </source>
</evidence>
<keyword evidence="6" id="KW-0539">Nucleus</keyword>
<keyword evidence="4" id="KW-0963">Cytoplasm</keyword>
<feature type="domain" description="Nitroreductase" evidence="7">
    <location>
        <begin position="13"/>
        <end position="181"/>
    </location>
</feature>
<dbReference type="InterPro" id="IPR033877">
    <property type="entry name" value="Frm2/Hbn1"/>
</dbReference>
<organism evidence="8 9">
    <name type="scientific">Aspergillus novoparasiticus</name>
    <dbReference type="NCBI Taxonomy" id="986946"/>
    <lineage>
        <taxon>Eukaryota</taxon>
        <taxon>Fungi</taxon>
        <taxon>Dikarya</taxon>
        <taxon>Ascomycota</taxon>
        <taxon>Pezizomycotina</taxon>
        <taxon>Eurotiomycetes</taxon>
        <taxon>Eurotiomycetidae</taxon>
        <taxon>Eurotiales</taxon>
        <taxon>Aspergillaceae</taxon>
        <taxon>Aspergillus</taxon>
        <taxon>Aspergillus subgen. Circumdati</taxon>
    </lineage>
</organism>
<evidence type="ECO:0000259" key="7">
    <source>
        <dbReference type="Pfam" id="PF00881"/>
    </source>
</evidence>
<gene>
    <name evidence="8" type="ORF">BDV33DRAFT_162064</name>
</gene>
<dbReference type="GO" id="GO:0034599">
    <property type="term" value="P:cellular response to oxidative stress"/>
    <property type="evidence" value="ECO:0007669"/>
    <property type="project" value="InterPro"/>
</dbReference>
<evidence type="ECO:0000256" key="1">
    <source>
        <dbReference type="ARBA" id="ARBA00004123"/>
    </source>
</evidence>
<dbReference type="GO" id="GO:0005634">
    <property type="term" value="C:nucleus"/>
    <property type="evidence" value="ECO:0007669"/>
    <property type="project" value="UniProtKB-SubCell"/>
</dbReference>
<evidence type="ECO:0000313" key="8">
    <source>
        <dbReference type="EMBL" id="KAB8226305.1"/>
    </source>
</evidence>